<keyword evidence="2" id="KW-0472">Membrane</keyword>
<proteinExistence type="predicted"/>
<protein>
    <submittedName>
        <fullName evidence="5">Uncharacterized protein LOC108049446 isoform X2</fullName>
    </submittedName>
</protein>
<dbReference type="Proteomes" id="UP001652680">
    <property type="component" value="Unassembled WGS sequence"/>
</dbReference>
<dbReference type="OMA" id="TSWPFWR"/>
<dbReference type="AlphaFoldDB" id="A0A6P4F754"/>
<reference evidence="5" key="2">
    <citation type="submission" date="2025-04" db="UniProtKB">
        <authorList>
            <consortium name="RefSeq"/>
        </authorList>
    </citation>
    <scope>IDENTIFICATION</scope>
</reference>
<accession>A0A6P4F754</accession>
<organism evidence="5">
    <name type="scientific">Drosophila rhopaloa</name>
    <name type="common">Fruit fly</name>
    <dbReference type="NCBI Taxonomy" id="1041015"/>
    <lineage>
        <taxon>Eukaryota</taxon>
        <taxon>Metazoa</taxon>
        <taxon>Ecdysozoa</taxon>
        <taxon>Arthropoda</taxon>
        <taxon>Hexapoda</taxon>
        <taxon>Insecta</taxon>
        <taxon>Pterygota</taxon>
        <taxon>Neoptera</taxon>
        <taxon>Endopterygota</taxon>
        <taxon>Diptera</taxon>
        <taxon>Brachycera</taxon>
        <taxon>Muscomorpha</taxon>
        <taxon>Ephydroidea</taxon>
        <taxon>Drosophilidae</taxon>
        <taxon>Drosophila</taxon>
        <taxon>Sophophora</taxon>
    </lineage>
</organism>
<reference evidence="3" key="3">
    <citation type="submission" date="2025-05" db="UniProtKB">
        <authorList>
            <consortium name="EnsemblMetazoa"/>
        </authorList>
    </citation>
    <scope>IDENTIFICATION</scope>
</reference>
<dbReference type="EnsemblMetazoa" id="XM_017130623.1">
    <property type="protein sequence ID" value="XP_016986112.1"/>
    <property type="gene ID" value="LOC108049446"/>
</dbReference>
<evidence type="ECO:0000256" key="2">
    <source>
        <dbReference type="SAM" id="Phobius"/>
    </source>
</evidence>
<evidence type="ECO:0000256" key="1">
    <source>
        <dbReference type="SAM" id="MobiDB-lite"/>
    </source>
</evidence>
<keyword evidence="2" id="KW-0812">Transmembrane</keyword>
<dbReference type="RefSeq" id="XP_016986112.1">
    <property type="nucleotide sequence ID" value="XM_017130623.1"/>
</dbReference>
<evidence type="ECO:0000313" key="4">
    <source>
        <dbReference type="Proteomes" id="UP001652680"/>
    </source>
</evidence>
<feature type="region of interest" description="Disordered" evidence="1">
    <location>
        <begin position="1"/>
        <end position="28"/>
    </location>
</feature>
<evidence type="ECO:0000313" key="3">
    <source>
        <dbReference type="EnsemblMetazoa" id="XP_016986112.1"/>
    </source>
</evidence>
<feature type="transmembrane region" description="Helical" evidence="2">
    <location>
        <begin position="37"/>
        <end position="58"/>
    </location>
</feature>
<dbReference type="GeneID" id="108049446"/>
<reference evidence="4" key="1">
    <citation type="journal article" date="2021" name="Elife">
        <title>Highly contiguous assemblies of 101 drosophilid genomes.</title>
        <authorList>
            <person name="Kim B.Y."/>
            <person name="Wang J.R."/>
            <person name="Miller D.E."/>
            <person name="Barmina O."/>
            <person name="Delaney E."/>
            <person name="Thompson A."/>
            <person name="Comeault A.A."/>
            <person name="Peede D."/>
            <person name="D'Agostino E.R."/>
            <person name="Pelaez J."/>
            <person name="Aguilar J.M."/>
            <person name="Haji D."/>
            <person name="Matsunaga T."/>
            <person name="Armstrong E.E."/>
            <person name="Zych M."/>
            <person name="Ogawa Y."/>
            <person name="Stamenkovic-Radak M."/>
            <person name="Jelic M."/>
            <person name="Veselinovic M.S."/>
            <person name="Tanaskovic M."/>
            <person name="Eric P."/>
            <person name="Gao J.J."/>
            <person name="Katoh T.K."/>
            <person name="Toda M.J."/>
            <person name="Watabe H."/>
            <person name="Watada M."/>
            <person name="Davis J.S."/>
            <person name="Moyle L.C."/>
            <person name="Manoli G."/>
            <person name="Bertolini E."/>
            <person name="Kostal V."/>
            <person name="Hawley R.S."/>
            <person name="Takahashi A."/>
            <person name="Jones C.D."/>
            <person name="Price D.K."/>
            <person name="Whiteman N."/>
            <person name="Kopp A."/>
            <person name="Matute D.R."/>
            <person name="Petrov D.A."/>
        </authorList>
    </citation>
    <scope>NUCLEOTIDE SEQUENCE [LARGE SCALE GENOMIC DNA]</scope>
</reference>
<keyword evidence="2" id="KW-1133">Transmembrane helix</keyword>
<gene>
    <name evidence="5" type="primary">LOC108049446</name>
    <name evidence="3" type="synonym">108049446</name>
</gene>
<evidence type="ECO:0000313" key="5">
    <source>
        <dbReference type="RefSeq" id="XP_016986112.1"/>
    </source>
</evidence>
<sequence length="73" mass="8578">MGNKPRRQPINRVEVDEEVRTERPQKKQPTSWPFWRLLYWLGVLILVASIGVGMYFTLKSDFGECSAYDVRCD</sequence>
<name>A0A6P4F754_DRORH</name>
<keyword evidence="4" id="KW-1185">Reference proteome</keyword>